<dbReference type="InterPro" id="IPR050469">
    <property type="entry name" value="Diguanylate_Cyclase"/>
</dbReference>
<dbReference type="NCBIfam" id="TIGR00254">
    <property type="entry name" value="GGDEF"/>
    <property type="match status" value="1"/>
</dbReference>
<evidence type="ECO:0000259" key="1">
    <source>
        <dbReference type="PROSITE" id="PS50887"/>
    </source>
</evidence>
<evidence type="ECO:0000313" key="2">
    <source>
        <dbReference type="EMBL" id="WNZ22130.1"/>
    </source>
</evidence>
<proteinExistence type="predicted"/>
<dbReference type="PANTHER" id="PTHR45138">
    <property type="entry name" value="REGULATORY COMPONENTS OF SENSORY TRANSDUCTION SYSTEM"/>
    <property type="match status" value="1"/>
</dbReference>
<sequence>MQPDLQSSSVEFPSGPIPLTSPLYIERPPVEQLAYAEIEKPGSLLRIKAPHCMGKSSLLNRVLAHASAHGCHIIQIDFREVDELSLESINSLLRWFSANASRQSQLKPDLDQYWDEEVGSKMSCSLYWQSYLLTSLNRPIVLALSNVDELFEYPRLAREFLSLLRSWYEKAKQAENWRKLRFVVVYSTDAYVPLDINQSPFNVGLPLKLPRFTLEQVKELARRYGLDWVDTEVGLFRLAALQELTGGHPYLVNLALYHFCRAELPPEELLNHAATEAGIFGDHLRRLLNVLQAEPNLEDAFKQIISADAAIKVEPALVYKLDGLGLILLDGDRVTPSCTLYQMYFKEKLFSYREVLLKLEHLGRSRFRFDQLVSSLVSPLTVPDPPGPQPIQPIQHTQPDELTQLANRHQFEVHLQAEWKRAIREQAPLSVILIDIDYFKVYNETYGQPAGDQCLQRIAANLRELVQRPADLVARYGGEEFILLLPQTDLNGAAFLAETIRLQVAALEIACNYSMVDGLPSSVLTVSAGVASTLPSAGSSINLLLTAVSQALYQSKRRGRNQVTSVEI</sequence>
<organism evidence="2">
    <name type="scientific">Leptolyngbya sp. NK1-12</name>
    <dbReference type="NCBI Taxonomy" id="2547451"/>
    <lineage>
        <taxon>Bacteria</taxon>
        <taxon>Bacillati</taxon>
        <taxon>Cyanobacteriota</taxon>
        <taxon>Cyanophyceae</taxon>
        <taxon>Leptolyngbyales</taxon>
        <taxon>Leptolyngbyaceae</taxon>
        <taxon>Leptolyngbya group</taxon>
        <taxon>Leptolyngbya</taxon>
    </lineage>
</organism>
<dbReference type="SUPFAM" id="SSF55073">
    <property type="entry name" value="Nucleotide cyclase"/>
    <property type="match status" value="1"/>
</dbReference>
<protein>
    <submittedName>
        <fullName evidence="2">Diguanylate cyclase</fullName>
    </submittedName>
</protein>
<dbReference type="RefSeq" id="WP_316433515.1">
    <property type="nucleotide sequence ID" value="NZ_CP053586.1"/>
</dbReference>
<dbReference type="Pfam" id="PF00990">
    <property type="entry name" value="GGDEF"/>
    <property type="match status" value="1"/>
</dbReference>
<name>A0AA96WCP0_9CYAN</name>
<dbReference type="Pfam" id="PF14516">
    <property type="entry name" value="AAA_35"/>
    <property type="match status" value="1"/>
</dbReference>
<accession>A0AA96WCP0</accession>
<dbReference type="EMBL" id="CP053586">
    <property type="protein sequence ID" value="WNZ22130.1"/>
    <property type="molecule type" value="Genomic_DNA"/>
</dbReference>
<dbReference type="SMART" id="SM00267">
    <property type="entry name" value="GGDEF"/>
    <property type="match status" value="1"/>
</dbReference>
<dbReference type="GO" id="GO:1902201">
    <property type="term" value="P:negative regulation of bacterial-type flagellum-dependent cell motility"/>
    <property type="evidence" value="ECO:0007669"/>
    <property type="project" value="TreeGrafter"/>
</dbReference>
<reference evidence="2" key="1">
    <citation type="submission" date="2020-05" db="EMBL/GenBank/DDBJ databases">
        <authorList>
            <person name="Zhu T."/>
            <person name="Keshari N."/>
            <person name="Lu X."/>
        </authorList>
    </citation>
    <scope>NUCLEOTIDE SEQUENCE</scope>
    <source>
        <strain evidence="2">NK1-12</strain>
    </source>
</reference>
<dbReference type="InterPro" id="IPR000160">
    <property type="entry name" value="GGDEF_dom"/>
</dbReference>
<dbReference type="InterPro" id="IPR029787">
    <property type="entry name" value="Nucleotide_cyclase"/>
</dbReference>
<dbReference type="Gene3D" id="3.30.70.270">
    <property type="match status" value="1"/>
</dbReference>
<dbReference type="PANTHER" id="PTHR45138:SF9">
    <property type="entry name" value="DIGUANYLATE CYCLASE DGCM-RELATED"/>
    <property type="match status" value="1"/>
</dbReference>
<gene>
    <name evidence="2" type="ORF">HJG54_04095</name>
</gene>
<dbReference type="CDD" id="cd01949">
    <property type="entry name" value="GGDEF"/>
    <property type="match status" value="1"/>
</dbReference>
<dbReference type="PROSITE" id="PS50887">
    <property type="entry name" value="GGDEF"/>
    <property type="match status" value="1"/>
</dbReference>
<dbReference type="SUPFAM" id="SSF52540">
    <property type="entry name" value="P-loop containing nucleoside triphosphate hydrolases"/>
    <property type="match status" value="1"/>
</dbReference>
<dbReference type="InterPro" id="IPR043128">
    <property type="entry name" value="Rev_trsase/Diguanyl_cyclase"/>
</dbReference>
<feature type="domain" description="GGDEF" evidence="1">
    <location>
        <begin position="427"/>
        <end position="568"/>
    </location>
</feature>
<dbReference type="GO" id="GO:0005886">
    <property type="term" value="C:plasma membrane"/>
    <property type="evidence" value="ECO:0007669"/>
    <property type="project" value="TreeGrafter"/>
</dbReference>
<dbReference type="FunFam" id="3.30.70.270:FF:000001">
    <property type="entry name" value="Diguanylate cyclase domain protein"/>
    <property type="match status" value="1"/>
</dbReference>
<dbReference type="AlphaFoldDB" id="A0AA96WCP0"/>
<dbReference type="GO" id="GO:0052621">
    <property type="term" value="F:diguanylate cyclase activity"/>
    <property type="evidence" value="ECO:0007669"/>
    <property type="project" value="TreeGrafter"/>
</dbReference>
<dbReference type="InterPro" id="IPR027417">
    <property type="entry name" value="P-loop_NTPase"/>
</dbReference>
<dbReference type="GO" id="GO:0043709">
    <property type="term" value="P:cell adhesion involved in single-species biofilm formation"/>
    <property type="evidence" value="ECO:0007669"/>
    <property type="project" value="TreeGrafter"/>
</dbReference>
<dbReference type="Gene3D" id="3.40.50.300">
    <property type="entry name" value="P-loop containing nucleotide triphosphate hydrolases"/>
    <property type="match status" value="1"/>
</dbReference>